<feature type="transmembrane region" description="Helical" evidence="1">
    <location>
        <begin position="15"/>
        <end position="32"/>
    </location>
</feature>
<dbReference type="AlphaFoldDB" id="A0A9N9F5C0"/>
<comment type="caution">
    <text evidence="2">The sequence shown here is derived from an EMBL/GenBank/DDBJ whole genome shotgun (WGS) entry which is preliminary data.</text>
</comment>
<accession>A0A9N9F5C0</accession>
<proteinExistence type="predicted"/>
<protein>
    <submittedName>
        <fullName evidence="2">11407_t:CDS:1</fullName>
    </submittedName>
</protein>
<evidence type="ECO:0000313" key="2">
    <source>
        <dbReference type="EMBL" id="CAG8510098.1"/>
    </source>
</evidence>
<evidence type="ECO:0000256" key="1">
    <source>
        <dbReference type="SAM" id="Phobius"/>
    </source>
</evidence>
<keyword evidence="3" id="KW-1185">Reference proteome</keyword>
<dbReference type="Proteomes" id="UP000789396">
    <property type="component" value="Unassembled WGS sequence"/>
</dbReference>
<gene>
    <name evidence="2" type="ORF">RFULGI_LOCUS2856</name>
</gene>
<evidence type="ECO:0000313" key="3">
    <source>
        <dbReference type="Proteomes" id="UP000789396"/>
    </source>
</evidence>
<organism evidence="2 3">
    <name type="scientific">Racocetra fulgida</name>
    <dbReference type="NCBI Taxonomy" id="60492"/>
    <lineage>
        <taxon>Eukaryota</taxon>
        <taxon>Fungi</taxon>
        <taxon>Fungi incertae sedis</taxon>
        <taxon>Mucoromycota</taxon>
        <taxon>Glomeromycotina</taxon>
        <taxon>Glomeromycetes</taxon>
        <taxon>Diversisporales</taxon>
        <taxon>Gigasporaceae</taxon>
        <taxon>Racocetra</taxon>
    </lineage>
</organism>
<keyword evidence="1" id="KW-0812">Transmembrane</keyword>
<dbReference type="OrthoDB" id="1081007at2759"/>
<keyword evidence="1" id="KW-0472">Membrane</keyword>
<dbReference type="EMBL" id="CAJVPZ010002303">
    <property type="protein sequence ID" value="CAG8510098.1"/>
    <property type="molecule type" value="Genomic_DNA"/>
</dbReference>
<name>A0A9N9F5C0_9GLOM</name>
<reference evidence="2" key="1">
    <citation type="submission" date="2021-06" db="EMBL/GenBank/DDBJ databases">
        <authorList>
            <person name="Kallberg Y."/>
            <person name="Tangrot J."/>
            <person name="Rosling A."/>
        </authorList>
    </citation>
    <scope>NUCLEOTIDE SEQUENCE</scope>
    <source>
        <strain evidence="2">IN212</strain>
    </source>
</reference>
<sequence>MDDFAVPASQILLDYGLRLIIMLVGHFHILVFQTDKPEIKIVELNNRRVSLNRSQVDLSCLEQLPTPGKRPLSSTVPTIVDNEEVELELVLGGAD</sequence>
<keyword evidence="1" id="KW-1133">Transmembrane helix</keyword>